<dbReference type="GO" id="GO:1902777">
    <property type="term" value="P:6-sulfoquinovose(1-) catabolic process"/>
    <property type="evidence" value="ECO:0007669"/>
    <property type="project" value="TreeGrafter"/>
</dbReference>
<evidence type="ECO:0000313" key="4">
    <source>
        <dbReference type="Proteomes" id="UP000030364"/>
    </source>
</evidence>
<evidence type="ECO:0000313" key="3">
    <source>
        <dbReference type="EMBL" id="KGQ22509.2"/>
    </source>
</evidence>
<dbReference type="STRING" id="276.THFILI_01135"/>
<dbReference type="PANTHER" id="PTHR39340">
    <property type="entry name" value="SULFOFRUCTOSEPHOSPHATE ALDOLASE"/>
    <property type="match status" value="1"/>
</dbReference>
<protein>
    <recommendedName>
        <fullName evidence="5">Tagatose-bisphosphate aldolase</fullName>
    </recommendedName>
</protein>
<name>A0A0A2XBG0_THEFI</name>
<organism evidence="3 4">
    <name type="scientific">Thermus filiformis</name>
    <dbReference type="NCBI Taxonomy" id="276"/>
    <lineage>
        <taxon>Bacteria</taxon>
        <taxon>Thermotogati</taxon>
        <taxon>Deinococcota</taxon>
        <taxon>Deinococci</taxon>
        <taxon>Thermales</taxon>
        <taxon>Thermaceae</taxon>
        <taxon>Thermus</taxon>
    </lineage>
</organism>
<dbReference type="GO" id="GO:0061595">
    <property type="term" value="F:6-deoxy-6-sulfofructose-1-phosphate aldolase activity"/>
    <property type="evidence" value="ECO:0007669"/>
    <property type="project" value="TreeGrafter"/>
</dbReference>
<evidence type="ECO:0008006" key="5">
    <source>
        <dbReference type="Google" id="ProtNLM"/>
    </source>
</evidence>
<evidence type="ECO:0000256" key="1">
    <source>
        <dbReference type="ARBA" id="ARBA00008679"/>
    </source>
</evidence>
<dbReference type="Proteomes" id="UP000030364">
    <property type="component" value="Unassembled WGS sequence"/>
</dbReference>
<dbReference type="InterPro" id="IPR050552">
    <property type="entry name" value="LacD_aldolase"/>
</dbReference>
<dbReference type="PANTHER" id="PTHR39340:SF1">
    <property type="entry name" value="SULFOFRUCTOSEPHOSPHATE ALDOLASE"/>
    <property type="match status" value="1"/>
</dbReference>
<comment type="caution">
    <text evidence="3">The sequence shown here is derived from an EMBL/GenBank/DDBJ whole genome shotgun (WGS) entry which is preliminary data.</text>
</comment>
<dbReference type="SUPFAM" id="SSF51569">
    <property type="entry name" value="Aldolase"/>
    <property type="match status" value="1"/>
</dbReference>
<dbReference type="SMART" id="SM01133">
    <property type="entry name" value="DeoC"/>
    <property type="match status" value="1"/>
</dbReference>
<gene>
    <name evidence="3" type="ORF">THFILI_01135</name>
</gene>
<evidence type="ECO:0000256" key="2">
    <source>
        <dbReference type="ARBA" id="ARBA00023239"/>
    </source>
</evidence>
<dbReference type="EMBL" id="JPSL02000034">
    <property type="protein sequence ID" value="KGQ22509.2"/>
    <property type="molecule type" value="Genomic_DNA"/>
</dbReference>
<comment type="similarity">
    <text evidence="1">Belongs to the aldolase LacD family.</text>
</comment>
<dbReference type="Gene3D" id="3.20.20.70">
    <property type="entry name" value="Aldolase class I"/>
    <property type="match status" value="1"/>
</dbReference>
<proteinExistence type="inferred from homology"/>
<keyword evidence="2" id="KW-0456">Lyase</keyword>
<keyword evidence="4" id="KW-1185">Reference proteome</keyword>
<dbReference type="Pfam" id="PF01791">
    <property type="entry name" value="DeoC"/>
    <property type="match status" value="1"/>
</dbReference>
<accession>A0A0A2XBG0</accession>
<sequence length="272" mass="29832">MLAADQRPPLYQLVSAARPGISREALGEEVARLKALVVEVLGPLATGVLLDPLHGGLALDRLPRQAGLLLTLEDHRFRETPEGFRLSRPIPRWGVGSAARVGADGVKLLIWYRPDAPEEVRRHQLDLVRRVGQACNRWGQAFILEVLPYPLPGEDKPPALWEEMLRDFADPGLGVDLYKLPYVPGMPSRFSQVLPAPWVLLSGGRDARSFLLALEEALASGARGFLAGRAFWLEALSAYPDWASVREGLEASRSVMKQAVELLAALSPEEVA</sequence>
<dbReference type="AlphaFoldDB" id="A0A0A2XBG0"/>
<reference evidence="3 4" key="1">
    <citation type="journal article" date="2015" name="Genome Announc.">
        <title>Draft Genome Sequence of the Thermophile Thermus filiformis ATCC 43280, Producer of Carotenoid-(Di)glucoside-Branched Fatty Acid (Di)esters and Source of Hyperthermostable Enzymes of Biotechnological Interest.</title>
        <authorList>
            <person name="Mandelli F."/>
            <person name="Oliveira Ramires B."/>
            <person name="Couger M.B."/>
            <person name="Paixao D.A."/>
            <person name="Camilo C.M."/>
            <person name="Polikarpov I."/>
            <person name="Prade R."/>
            <person name="Riano-Pachon D.M."/>
            <person name="Squina F.M."/>
        </authorList>
    </citation>
    <scope>NUCLEOTIDE SEQUENCE [LARGE SCALE GENOMIC DNA]</scope>
    <source>
        <strain evidence="3 4">ATCC 43280</strain>
    </source>
</reference>
<dbReference type="InterPro" id="IPR002915">
    <property type="entry name" value="DeoC/FbaB/LacD_aldolase"/>
</dbReference>
<dbReference type="InterPro" id="IPR013785">
    <property type="entry name" value="Aldolase_TIM"/>
</dbReference>